<feature type="transmembrane region" description="Helical" evidence="1">
    <location>
        <begin position="14"/>
        <end position="34"/>
    </location>
</feature>
<dbReference type="RefSeq" id="WP_125244047.1">
    <property type="nucleotide sequence ID" value="NZ_RSED01000011.1"/>
</dbReference>
<dbReference type="Proteomes" id="UP000269265">
    <property type="component" value="Unassembled WGS sequence"/>
</dbReference>
<keyword evidence="1" id="KW-0472">Membrane</keyword>
<keyword evidence="1" id="KW-1133">Transmembrane helix</keyword>
<reference evidence="2 3" key="1">
    <citation type="submission" date="2018-12" db="EMBL/GenBank/DDBJ databases">
        <title>The whole draft genome of Aquabacterium sp. SJQ9.</title>
        <authorList>
            <person name="Sun L."/>
            <person name="Gao X."/>
            <person name="Chen W."/>
            <person name="Huang K."/>
        </authorList>
    </citation>
    <scope>NUCLEOTIDE SEQUENCE [LARGE SCALE GENOMIC DNA]</scope>
    <source>
        <strain evidence="2 3">SJQ9</strain>
    </source>
</reference>
<organism evidence="2 3">
    <name type="scientific">Aquabacterium soli</name>
    <dbReference type="NCBI Taxonomy" id="2493092"/>
    <lineage>
        <taxon>Bacteria</taxon>
        <taxon>Pseudomonadati</taxon>
        <taxon>Pseudomonadota</taxon>
        <taxon>Betaproteobacteria</taxon>
        <taxon>Burkholderiales</taxon>
        <taxon>Aquabacterium</taxon>
    </lineage>
</organism>
<dbReference type="EMBL" id="RSED01000011">
    <property type="protein sequence ID" value="RRS03513.1"/>
    <property type="molecule type" value="Genomic_DNA"/>
</dbReference>
<sequence length="84" mass="9502">MVIVIKHRRCLADVTPAALMVIAISISMVLMLVVSQMLRLTLVTFVQAVRLHGRPDGLERQQYKQKDGDQSTHGNQYIGRLLKM</sequence>
<protein>
    <submittedName>
        <fullName evidence="2">Uncharacterized protein</fullName>
    </submittedName>
</protein>
<keyword evidence="1" id="KW-0812">Transmembrane</keyword>
<evidence type="ECO:0000313" key="2">
    <source>
        <dbReference type="EMBL" id="RRS03513.1"/>
    </source>
</evidence>
<accession>A0A426V9F6</accession>
<proteinExistence type="predicted"/>
<keyword evidence="3" id="KW-1185">Reference proteome</keyword>
<dbReference type="AlphaFoldDB" id="A0A426V9F6"/>
<gene>
    <name evidence="2" type="ORF">EIP75_14770</name>
</gene>
<evidence type="ECO:0000256" key="1">
    <source>
        <dbReference type="SAM" id="Phobius"/>
    </source>
</evidence>
<evidence type="ECO:0000313" key="3">
    <source>
        <dbReference type="Proteomes" id="UP000269265"/>
    </source>
</evidence>
<name>A0A426V9F6_9BURK</name>
<comment type="caution">
    <text evidence="2">The sequence shown here is derived from an EMBL/GenBank/DDBJ whole genome shotgun (WGS) entry which is preliminary data.</text>
</comment>